<keyword evidence="3" id="KW-1185">Reference proteome</keyword>
<comment type="caution">
    <text evidence="2">The sequence shown here is derived from an EMBL/GenBank/DDBJ whole genome shotgun (WGS) entry which is preliminary data.</text>
</comment>
<evidence type="ECO:0000256" key="1">
    <source>
        <dbReference type="SAM" id="SignalP"/>
    </source>
</evidence>
<dbReference type="PROSITE" id="PS51257">
    <property type="entry name" value="PROKAR_LIPOPROTEIN"/>
    <property type="match status" value="1"/>
</dbReference>
<evidence type="ECO:0008006" key="4">
    <source>
        <dbReference type="Google" id="ProtNLM"/>
    </source>
</evidence>
<feature type="chain" id="PRO_5024356463" description="DUF1311 domain-containing protein" evidence="1">
    <location>
        <begin position="21"/>
        <end position="193"/>
    </location>
</feature>
<protein>
    <recommendedName>
        <fullName evidence="4">DUF1311 domain-containing protein</fullName>
    </recommendedName>
</protein>
<accession>A0A5M6IKB6</accession>
<keyword evidence="1" id="KW-0732">Signal</keyword>
<proteinExistence type="predicted"/>
<gene>
    <name evidence="2" type="ORF">F1189_27870</name>
</gene>
<evidence type="ECO:0000313" key="3">
    <source>
        <dbReference type="Proteomes" id="UP000325255"/>
    </source>
</evidence>
<organism evidence="2 3">
    <name type="scientific">Rhodovastum atsumiense</name>
    <dbReference type="NCBI Taxonomy" id="504468"/>
    <lineage>
        <taxon>Bacteria</taxon>
        <taxon>Pseudomonadati</taxon>
        <taxon>Pseudomonadota</taxon>
        <taxon>Alphaproteobacteria</taxon>
        <taxon>Acetobacterales</taxon>
        <taxon>Acetobacteraceae</taxon>
        <taxon>Rhodovastum</taxon>
    </lineage>
</organism>
<dbReference type="Proteomes" id="UP000325255">
    <property type="component" value="Unassembled WGS sequence"/>
</dbReference>
<dbReference type="OrthoDB" id="7270931at2"/>
<dbReference type="RefSeq" id="WP_150045156.1">
    <property type="nucleotide sequence ID" value="NZ_OW485601.1"/>
</dbReference>
<dbReference type="EMBL" id="VWPK01000071">
    <property type="protein sequence ID" value="KAA5608706.1"/>
    <property type="molecule type" value="Genomic_DNA"/>
</dbReference>
<sequence length="193" mass="21257">MLRPALALVLLALIAGCTDKEPPAPPQVAYQPPPLPEPPPAPWCARPGEVTAFSVAALKSNLMVTAISCRAEDKYNAFVNRYRPSLLQQEKTAETYFSRNDKRRWQQSRDDYITQLANAQSQRAMVLGSQFCERSLGQFDEVMALQKPEELPRFAETKTQSLPQAMKFAECPATAAPAPAPAKAVAAAKKKKK</sequence>
<evidence type="ECO:0000313" key="2">
    <source>
        <dbReference type="EMBL" id="KAA5608706.1"/>
    </source>
</evidence>
<name>A0A5M6IKB6_9PROT</name>
<feature type="signal peptide" evidence="1">
    <location>
        <begin position="1"/>
        <end position="20"/>
    </location>
</feature>
<dbReference type="AlphaFoldDB" id="A0A5M6IKB6"/>
<reference evidence="2 3" key="1">
    <citation type="submission" date="2019-09" db="EMBL/GenBank/DDBJ databases">
        <title>Genome sequence of Rhodovastum atsumiense, a diverse member of the Acetobacteraceae family of non-sulfur purple photosynthetic bacteria.</title>
        <authorList>
            <person name="Meyer T."/>
            <person name="Kyndt J."/>
        </authorList>
    </citation>
    <scope>NUCLEOTIDE SEQUENCE [LARGE SCALE GENOMIC DNA]</scope>
    <source>
        <strain evidence="2 3">DSM 21279</strain>
    </source>
</reference>